<dbReference type="Pfam" id="PF05437">
    <property type="entry name" value="AzlD"/>
    <property type="match status" value="1"/>
</dbReference>
<sequence>MSAALVIALMWAVTYPARWLGLSLGRLRLPPFWEAFLQYVPVSVFAALVVPDVLGSPEWPRRLVACLMGGALMWRNRQLALGLLGGFAAYWAARALGL</sequence>
<name>A0ABV8XQ04_9DEIO</name>
<dbReference type="Proteomes" id="UP001595998">
    <property type="component" value="Unassembled WGS sequence"/>
</dbReference>
<proteinExistence type="predicted"/>
<comment type="caution">
    <text evidence="1">The sequence shown here is derived from an EMBL/GenBank/DDBJ whole genome shotgun (WGS) entry which is preliminary data.</text>
</comment>
<dbReference type="RefSeq" id="WP_380041280.1">
    <property type="nucleotide sequence ID" value="NZ_JBHSEH010000023.1"/>
</dbReference>
<reference evidence="2" key="1">
    <citation type="journal article" date="2019" name="Int. J. Syst. Evol. Microbiol.">
        <title>The Global Catalogue of Microorganisms (GCM) 10K type strain sequencing project: providing services to taxonomists for standard genome sequencing and annotation.</title>
        <authorList>
            <consortium name="The Broad Institute Genomics Platform"/>
            <consortium name="The Broad Institute Genome Sequencing Center for Infectious Disease"/>
            <person name="Wu L."/>
            <person name="Ma J."/>
        </authorList>
    </citation>
    <scope>NUCLEOTIDE SEQUENCE [LARGE SCALE GENOMIC DNA]</scope>
    <source>
        <strain evidence="2">CCUG 56029</strain>
    </source>
</reference>
<keyword evidence="2" id="KW-1185">Reference proteome</keyword>
<gene>
    <name evidence="1" type="ORF">ACFOZ9_15460</name>
</gene>
<evidence type="ECO:0000313" key="1">
    <source>
        <dbReference type="EMBL" id="MFC4427615.1"/>
    </source>
</evidence>
<organism evidence="1 2">
    <name type="scientific">Deinococcus navajonensis</name>
    <dbReference type="NCBI Taxonomy" id="309884"/>
    <lineage>
        <taxon>Bacteria</taxon>
        <taxon>Thermotogati</taxon>
        <taxon>Deinococcota</taxon>
        <taxon>Deinococci</taxon>
        <taxon>Deinococcales</taxon>
        <taxon>Deinococcaceae</taxon>
        <taxon>Deinococcus</taxon>
    </lineage>
</organism>
<accession>A0ABV8XQ04</accession>
<protein>
    <submittedName>
        <fullName evidence="1">AzlD domain-containing protein</fullName>
    </submittedName>
</protein>
<dbReference type="EMBL" id="JBHSEH010000023">
    <property type="protein sequence ID" value="MFC4427615.1"/>
    <property type="molecule type" value="Genomic_DNA"/>
</dbReference>
<dbReference type="InterPro" id="IPR008407">
    <property type="entry name" value="Brnchd-chn_aa_trnsp_AzlD"/>
</dbReference>
<evidence type="ECO:0000313" key="2">
    <source>
        <dbReference type="Proteomes" id="UP001595998"/>
    </source>
</evidence>